<accession>A0ABR6GRY9</accession>
<dbReference type="EMBL" id="JACHXO010000003">
    <property type="protein sequence ID" value="MBB3194882.1"/>
    <property type="molecule type" value="Genomic_DNA"/>
</dbReference>
<dbReference type="SUPFAM" id="SSF51735">
    <property type="entry name" value="NAD(P)-binding Rossmann-fold domains"/>
    <property type="match status" value="1"/>
</dbReference>
<protein>
    <submittedName>
        <fullName evidence="5">NAD(P)-dependent dehydrogenase (Short-subunit alcohol dehydrogenase family)</fullName>
    </submittedName>
</protein>
<comment type="caution">
    <text evidence="5">The sequence shown here is derived from an EMBL/GenBank/DDBJ whole genome shotgun (WGS) entry which is preliminary data.</text>
</comment>
<dbReference type="PRINTS" id="PR00081">
    <property type="entry name" value="GDHRDH"/>
</dbReference>
<name>A0ABR6GRY9_9BURK</name>
<keyword evidence="3" id="KW-0560">Oxidoreductase</keyword>
<dbReference type="RefSeq" id="WP_088452595.1">
    <property type="nucleotide sequence ID" value="NZ_JACHXO010000003.1"/>
</dbReference>
<dbReference type="InterPro" id="IPR020904">
    <property type="entry name" value="Sc_DH/Rdtase_CS"/>
</dbReference>
<dbReference type="PROSITE" id="PS00061">
    <property type="entry name" value="ADH_SHORT"/>
    <property type="match status" value="1"/>
</dbReference>
<dbReference type="PRINTS" id="PR00080">
    <property type="entry name" value="SDRFAMILY"/>
</dbReference>
<dbReference type="Pfam" id="PF13561">
    <property type="entry name" value="adh_short_C2"/>
    <property type="match status" value="1"/>
</dbReference>
<dbReference type="Proteomes" id="UP000574369">
    <property type="component" value="Unassembled WGS sequence"/>
</dbReference>
<evidence type="ECO:0000313" key="5">
    <source>
        <dbReference type="EMBL" id="MBB3194882.1"/>
    </source>
</evidence>
<sequence length="250" mass="25715">MNKPLESKIALVTGGSTGIGLASAKALAAQGARVFITGRRQAELDAAVAEIGPQATGLRADASVLSDLDRVYAEIAQRAGRIDILFANAGGGDMLPLGAITEEHFDRIFATNVRGVLFTVQKALPLLSQGASIILTSSTTSVQGGASFSVYSASKAAVRNFARSWAVELKDRAIRVNAVSPGPIRTPGLGGLAQDDASRQGLFDYLAGQVPLGRLGEASEVGAVVAFLASDAASFINGIELFVDGGMAQI</sequence>
<feature type="domain" description="Ketoreductase" evidence="4">
    <location>
        <begin position="8"/>
        <end position="182"/>
    </location>
</feature>
<dbReference type="Gene3D" id="3.40.50.720">
    <property type="entry name" value="NAD(P)-binding Rossmann-like Domain"/>
    <property type="match status" value="1"/>
</dbReference>
<dbReference type="InterPro" id="IPR052178">
    <property type="entry name" value="Sec_Metab_Biosynth_SDR"/>
</dbReference>
<dbReference type="CDD" id="cd05233">
    <property type="entry name" value="SDR_c"/>
    <property type="match status" value="1"/>
</dbReference>
<keyword evidence="2" id="KW-0521">NADP</keyword>
<keyword evidence="6" id="KW-1185">Reference proteome</keyword>
<dbReference type="PANTHER" id="PTHR43618">
    <property type="entry name" value="7-ALPHA-HYDROXYSTEROID DEHYDROGENASE"/>
    <property type="match status" value="1"/>
</dbReference>
<evidence type="ECO:0000256" key="2">
    <source>
        <dbReference type="ARBA" id="ARBA00022857"/>
    </source>
</evidence>
<organism evidence="5 6">
    <name type="scientific">Roseateles terrae</name>
    <dbReference type="NCBI Taxonomy" id="431060"/>
    <lineage>
        <taxon>Bacteria</taxon>
        <taxon>Pseudomonadati</taxon>
        <taxon>Pseudomonadota</taxon>
        <taxon>Betaproteobacteria</taxon>
        <taxon>Burkholderiales</taxon>
        <taxon>Sphaerotilaceae</taxon>
        <taxon>Roseateles</taxon>
    </lineage>
</organism>
<dbReference type="SMART" id="SM00822">
    <property type="entry name" value="PKS_KR"/>
    <property type="match status" value="1"/>
</dbReference>
<evidence type="ECO:0000313" key="6">
    <source>
        <dbReference type="Proteomes" id="UP000574369"/>
    </source>
</evidence>
<evidence type="ECO:0000256" key="3">
    <source>
        <dbReference type="ARBA" id="ARBA00023002"/>
    </source>
</evidence>
<reference evidence="5 6" key="1">
    <citation type="submission" date="2020-08" db="EMBL/GenBank/DDBJ databases">
        <title>Genomic Encyclopedia of Type Strains, Phase III (KMG-III): the genomes of soil and plant-associated and newly described type strains.</title>
        <authorList>
            <person name="Whitman W."/>
        </authorList>
    </citation>
    <scope>NUCLEOTIDE SEQUENCE [LARGE SCALE GENOMIC DNA]</scope>
    <source>
        <strain evidence="5 6">CECT 7247</strain>
    </source>
</reference>
<proteinExistence type="inferred from homology"/>
<evidence type="ECO:0000256" key="1">
    <source>
        <dbReference type="ARBA" id="ARBA00006484"/>
    </source>
</evidence>
<dbReference type="InterPro" id="IPR002347">
    <property type="entry name" value="SDR_fam"/>
</dbReference>
<evidence type="ECO:0000259" key="4">
    <source>
        <dbReference type="SMART" id="SM00822"/>
    </source>
</evidence>
<dbReference type="InterPro" id="IPR036291">
    <property type="entry name" value="NAD(P)-bd_dom_sf"/>
</dbReference>
<comment type="similarity">
    <text evidence="1">Belongs to the short-chain dehydrogenases/reductases (SDR) family.</text>
</comment>
<dbReference type="InterPro" id="IPR057326">
    <property type="entry name" value="KR_dom"/>
</dbReference>
<dbReference type="PANTHER" id="PTHR43618:SF8">
    <property type="entry name" value="7ALPHA-HYDROXYSTEROID DEHYDROGENASE"/>
    <property type="match status" value="1"/>
</dbReference>
<gene>
    <name evidence="5" type="ORF">FHS28_002278</name>
</gene>